<keyword evidence="4" id="KW-1185">Reference proteome</keyword>
<dbReference type="InterPro" id="IPR029044">
    <property type="entry name" value="Nucleotide-diphossugar_trans"/>
</dbReference>
<reference evidence="3" key="1">
    <citation type="submission" date="2023-02" db="EMBL/GenBank/DDBJ databases">
        <title>Description of Roseinatronobacter alkalisoli sp. nov., an alkaliphilic bacerium isolated from soda soil.</title>
        <authorList>
            <person name="Wei W."/>
        </authorList>
    </citation>
    <scope>NUCLEOTIDE SEQUENCE</scope>
    <source>
        <strain evidence="3">HJB301</strain>
    </source>
</reference>
<organism evidence="3 4">
    <name type="scientific">Roseinatronobacter alkalisoli</name>
    <dbReference type="NCBI Taxonomy" id="3028235"/>
    <lineage>
        <taxon>Bacteria</taxon>
        <taxon>Pseudomonadati</taxon>
        <taxon>Pseudomonadota</taxon>
        <taxon>Alphaproteobacteria</taxon>
        <taxon>Rhodobacterales</taxon>
        <taxon>Paracoccaceae</taxon>
        <taxon>Roseinatronobacter</taxon>
    </lineage>
</organism>
<evidence type="ECO:0000313" key="3">
    <source>
        <dbReference type="EMBL" id="MDD7972619.1"/>
    </source>
</evidence>
<dbReference type="PANTHER" id="PTHR43777:SF1">
    <property type="entry name" value="MOLYBDENUM COFACTOR CYTIDYLYLTRANSFERASE"/>
    <property type="match status" value="1"/>
</dbReference>
<dbReference type="Pfam" id="PF12804">
    <property type="entry name" value="NTP_transf_3"/>
    <property type="match status" value="1"/>
</dbReference>
<dbReference type="CDD" id="cd04182">
    <property type="entry name" value="GT_2_like_f"/>
    <property type="match status" value="1"/>
</dbReference>
<dbReference type="PANTHER" id="PTHR43777">
    <property type="entry name" value="MOLYBDENUM COFACTOR CYTIDYLYLTRANSFERASE"/>
    <property type="match status" value="1"/>
</dbReference>
<gene>
    <name evidence="3" type="ORF">PUT78_16085</name>
</gene>
<comment type="caution">
    <text evidence="3">The sequence shown here is derived from an EMBL/GenBank/DDBJ whole genome shotgun (WGS) entry which is preliminary data.</text>
</comment>
<evidence type="ECO:0000313" key="4">
    <source>
        <dbReference type="Proteomes" id="UP001431784"/>
    </source>
</evidence>
<name>A0ABT5TCD2_9RHOB</name>
<dbReference type="EMBL" id="JAQZSM010000017">
    <property type="protein sequence ID" value="MDD7972619.1"/>
    <property type="molecule type" value="Genomic_DNA"/>
</dbReference>
<dbReference type="Gene3D" id="3.90.550.10">
    <property type="entry name" value="Spore Coat Polysaccharide Biosynthesis Protein SpsA, Chain A"/>
    <property type="match status" value="1"/>
</dbReference>
<accession>A0ABT5TCD2</accession>
<feature type="domain" description="MobA-like NTP transferase" evidence="2">
    <location>
        <begin position="8"/>
        <end position="168"/>
    </location>
</feature>
<proteinExistence type="predicted"/>
<evidence type="ECO:0000259" key="2">
    <source>
        <dbReference type="Pfam" id="PF12804"/>
    </source>
</evidence>
<keyword evidence="1" id="KW-0460">Magnesium</keyword>
<dbReference type="InterPro" id="IPR025877">
    <property type="entry name" value="MobA-like_NTP_Trfase"/>
</dbReference>
<evidence type="ECO:0000256" key="1">
    <source>
        <dbReference type="ARBA" id="ARBA00022842"/>
    </source>
</evidence>
<sequence length="197" mass="21246">MNRACAIVLPAAGLARRMRGGDKLLEPVGGVALLRHAAQQALQASSYVAVTLRPEKTRRLSVLLNLPVHVLTVPDADEGMAASLRAGARWAGDAPVSALMIALPDMPDIAAGDFRALIAAQAENPDQCLRAASMDHRPGHPVIVPRRLFPDMLELRGDQGARAILRANPPRLYPLDGQRALTDLDTPEDWAAWRKAH</sequence>
<dbReference type="SUPFAM" id="SSF53448">
    <property type="entry name" value="Nucleotide-diphospho-sugar transferases"/>
    <property type="match status" value="1"/>
</dbReference>
<dbReference type="Proteomes" id="UP001431784">
    <property type="component" value="Unassembled WGS sequence"/>
</dbReference>
<dbReference type="RefSeq" id="WP_274353292.1">
    <property type="nucleotide sequence ID" value="NZ_JAQZSM010000017.1"/>
</dbReference>
<protein>
    <submittedName>
        <fullName evidence="3">Nucleotidyltransferase family protein</fullName>
    </submittedName>
</protein>